<dbReference type="GO" id="GO:0005881">
    <property type="term" value="C:cytoplasmic microtubule"/>
    <property type="evidence" value="ECO:0007669"/>
    <property type="project" value="TreeGrafter"/>
</dbReference>
<dbReference type="InterPro" id="IPR035706">
    <property type="entry name" value="AAA_9"/>
</dbReference>
<reference evidence="1" key="1">
    <citation type="submission" date="2020-11" db="EMBL/GenBank/DDBJ databases">
        <authorList>
            <person name="Tran Van P."/>
        </authorList>
    </citation>
    <scope>NUCLEOTIDE SEQUENCE</scope>
</reference>
<dbReference type="AlphaFoldDB" id="A0A7R8W579"/>
<dbReference type="GO" id="GO:0008090">
    <property type="term" value="P:retrograde axonal transport"/>
    <property type="evidence" value="ECO:0007669"/>
    <property type="project" value="TreeGrafter"/>
</dbReference>
<sequence length="457" mass="52202">MHSDLLDRVERFRRDLKKVESEAQSNENEAKVIERVIQELETSIGVYKDEYAVLIAETNRIKQELATVQAKVDRSMALLRSLSQEKERWQTTHDAFQAQMGTIVGDVLLSAAFLAYAGYFDQSFRSTLFSAWCSHLSAAGVQYRMELARTEYLSNPDYRMELARTEYLSNPDVRLRWTANLLPSDDLCVENAIMLSRFNRYPLVIDPSGQATQFIMNEFADKKISRTSFLDEAFRKNLESALRFGNPLLVEDVENYDPILNPVLNREVRRTGGRVLMTLGDQDIDLSPSFMIILTTRDPTVEFPPNLCSRVTFVKKWQWARREVRVTELVQDVHCRCHSGFASGGVPPPQQSRPDQREVREGLLVSNFLPPPPVSPAVFNFLKKLFLDVEPLIPPLGERTRLQPDTPPRGEAQEPPITKRWPPEGYLQRGVAASRPPPRARRRPPPSASPSRLPHRC</sequence>
<dbReference type="OrthoDB" id="447173at2759"/>
<dbReference type="GO" id="GO:0045505">
    <property type="term" value="F:dynein intermediate chain binding"/>
    <property type="evidence" value="ECO:0007669"/>
    <property type="project" value="InterPro"/>
</dbReference>
<dbReference type="InterPro" id="IPR024743">
    <property type="entry name" value="Dynein_HC_stalk"/>
</dbReference>
<gene>
    <name evidence="1" type="ORF">CTOB1V02_LOCUS1894</name>
</gene>
<dbReference type="GO" id="GO:0031122">
    <property type="term" value="P:cytoplasmic microtubule organization"/>
    <property type="evidence" value="ECO:0007669"/>
    <property type="project" value="TreeGrafter"/>
</dbReference>
<dbReference type="GO" id="GO:0007052">
    <property type="term" value="P:mitotic spindle organization"/>
    <property type="evidence" value="ECO:0007669"/>
    <property type="project" value="TreeGrafter"/>
</dbReference>
<dbReference type="FunFam" id="3.40.50.300:FF:000122">
    <property type="entry name" value="Cytoplasmic dynein 1 heavy chain"/>
    <property type="match status" value="1"/>
</dbReference>
<dbReference type="GO" id="GO:1904115">
    <property type="term" value="C:axon cytoplasm"/>
    <property type="evidence" value="ECO:0007669"/>
    <property type="project" value="GOC"/>
</dbReference>
<dbReference type="GO" id="GO:0051959">
    <property type="term" value="F:dynein light intermediate chain binding"/>
    <property type="evidence" value="ECO:0007669"/>
    <property type="project" value="InterPro"/>
</dbReference>
<dbReference type="Gene3D" id="1.20.920.20">
    <property type="match status" value="1"/>
</dbReference>
<dbReference type="GO" id="GO:0007097">
    <property type="term" value="P:nuclear migration"/>
    <property type="evidence" value="ECO:0007669"/>
    <property type="project" value="TreeGrafter"/>
</dbReference>
<name>A0A7R8W579_9CRUS</name>
<accession>A0A7R8W579</accession>
<dbReference type="Pfam" id="PF12781">
    <property type="entry name" value="AAA_9"/>
    <property type="match status" value="1"/>
</dbReference>
<dbReference type="Gene3D" id="3.40.50.300">
    <property type="entry name" value="P-loop containing nucleotide triphosphate hydrolases"/>
    <property type="match status" value="1"/>
</dbReference>
<organism evidence="1">
    <name type="scientific">Cyprideis torosa</name>
    <dbReference type="NCBI Taxonomy" id="163714"/>
    <lineage>
        <taxon>Eukaryota</taxon>
        <taxon>Metazoa</taxon>
        <taxon>Ecdysozoa</taxon>
        <taxon>Arthropoda</taxon>
        <taxon>Crustacea</taxon>
        <taxon>Oligostraca</taxon>
        <taxon>Ostracoda</taxon>
        <taxon>Podocopa</taxon>
        <taxon>Podocopida</taxon>
        <taxon>Cytherocopina</taxon>
        <taxon>Cytheroidea</taxon>
        <taxon>Cytherideidae</taxon>
        <taxon>Cyprideis</taxon>
    </lineage>
</organism>
<dbReference type="GO" id="GO:0005938">
    <property type="term" value="C:cell cortex"/>
    <property type="evidence" value="ECO:0007669"/>
    <property type="project" value="TreeGrafter"/>
</dbReference>
<dbReference type="PANTHER" id="PTHR10676">
    <property type="entry name" value="DYNEIN HEAVY CHAIN FAMILY PROTEIN"/>
    <property type="match status" value="1"/>
</dbReference>
<dbReference type="InterPro" id="IPR026983">
    <property type="entry name" value="DHC"/>
</dbReference>
<dbReference type="GO" id="GO:0008569">
    <property type="term" value="F:minus-end-directed microtubule motor activity"/>
    <property type="evidence" value="ECO:0007669"/>
    <property type="project" value="TreeGrafter"/>
</dbReference>
<dbReference type="Gene3D" id="1.10.287.2610">
    <property type="match status" value="1"/>
</dbReference>
<dbReference type="InterPro" id="IPR027417">
    <property type="entry name" value="P-loop_NTPase"/>
</dbReference>
<dbReference type="GO" id="GO:0005868">
    <property type="term" value="C:cytoplasmic dynein complex"/>
    <property type="evidence" value="ECO:0007669"/>
    <property type="project" value="TreeGrafter"/>
</dbReference>
<protein>
    <submittedName>
        <fullName evidence="1">Uncharacterized protein</fullName>
    </submittedName>
</protein>
<proteinExistence type="predicted"/>
<evidence type="ECO:0000313" key="1">
    <source>
        <dbReference type="EMBL" id="CAD7223921.1"/>
    </source>
</evidence>
<dbReference type="PANTHER" id="PTHR10676:SF314">
    <property type="entry name" value="CYTOPLASMIC DYNEIN 1 HEAVY CHAIN 1"/>
    <property type="match status" value="1"/>
</dbReference>
<dbReference type="Pfam" id="PF12777">
    <property type="entry name" value="MT"/>
    <property type="match status" value="1"/>
</dbReference>
<dbReference type="EMBL" id="OB660275">
    <property type="protein sequence ID" value="CAD7223921.1"/>
    <property type="molecule type" value="Genomic_DNA"/>
</dbReference>